<feature type="region of interest" description="Disordered" evidence="1">
    <location>
        <begin position="356"/>
        <end position="377"/>
    </location>
</feature>
<feature type="compositionally biased region" description="Low complexity" evidence="1">
    <location>
        <begin position="113"/>
        <end position="125"/>
    </location>
</feature>
<dbReference type="Proteomes" id="UP001219525">
    <property type="component" value="Unassembled WGS sequence"/>
</dbReference>
<proteinExistence type="predicted"/>
<feature type="compositionally biased region" description="Polar residues" evidence="1">
    <location>
        <begin position="363"/>
        <end position="377"/>
    </location>
</feature>
<name>A0AAD6YQ83_9AGAR</name>
<gene>
    <name evidence="2" type="ORF">GGX14DRAFT_349458</name>
</gene>
<organism evidence="2 3">
    <name type="scientific">Mycena pura</name>
    <dbReference type="NCBI Taxonomy" id="153505"/>
    <lineage>
        <taxon>Eukaryota</taxon>
        <taxon>Fungi</taxon>
        <taxon>Dikarya</taxon>
        <taxon>Basidiomycota</taxon>
        <taxon>Agaricomycotina</taxon>
        <taxon>Agaricomycetes</taxon>
        <taxon>Agaricomycetidae</taxon>
        <taxon>Agaricales</taxon>
        <taxon>Marasmiineae</taxon>
        <taxon>Mycenaceae</taxon>
        <taxon>Mycena</taxon>
    </lineage>
</organism>
<feature type="compositionally biased region" description="Polar residues" evidence="1">
    <location>
        <begin position="139"/>
        <end position="160"/>
    </location>
</feature>
<reference evidence="2" key="1">
    <citation type="submission" date="2023-03" db="EMBL/GenBank/DDBJ databases">
        <title>Massive genome expansion in bonnet fungi (Mycena s.s.) driven by repeated elements and novel gene families across ecological guilds.</title>
        <authorList>
            <consortium name="Lawrence Berkeley National Laboratory"/>
            <person name="Harder C.B."/>
            <person name="Miyauchi S."/>
            <person name="Viragh M."/>
            <person name="Kuo A."/>
            <person name="Thoen E."/>
            <person name="Andreopoulos B."/>
            <person name="Lu D."/>
            <person name="Skrede I."/>
            <person name="Drula E."/>
            <person name="Henrissat B."/>
            <person name="Morin E."/>
            <person name="Kohler A."/>
            <person name="Barry K."/>
            <person name="LaButti K."/>
            <person name="Morin E."/>
            <person name="Salamov A."/>
            <person name="Lipzen A."/>
            <person name="Mereny Z."/>
            <person name="Hegedus B."/>
            <person name="Baldrian P."/>
            <person name="Stursova M."/>
            <person name="Weitz H."/>
            <person name="Taylor A."/>
            <person name="Grigoriev I.V."/>
            <person name="Nagy L.G."/>
            <person name="Martin F."/>
            <person name="Kauserud H."/>
        </authorList>
    </citation>
    <scope>NUCLEOTIDE SEQUENCE</scope>
    <source>
        <strain evidence="2">9144</strain>
    </source>
</reference>
<feature type="region of interest" description="Disordered" evidence="1">
    <location>
        <begin position="101"/>
        <end position="126"/>
    </location>
</feature>
<protein>
    <submittedName>
        <fullName evidence="2">Uncharacterized protein</fullName>
    </submittedName>
</protein>
<comment type="caution">
    <text evidence="2">The sequence shown here is derived from an EMBL/GenBank/DDBJ whole genome shotgun (WGS) entry which is preliminary data.</text>
</comment>
<sequence>MPPPAPPAPKILIPQVEALRTTLKNVAVKTGEIYAFYADTRKLGIRNLAPAPPQSLTATLGREAEKYDQLCDALESKLLRAISVLQRDLVREERRIAEAEAASTAKAHTIAGRTRSASSSPTTTRIPLPAIDLLTANADSSPLSSTDPAQSPLLSGSSISGRRPSAISISSLHRPNLPLKLDLSSTTLRISPEEASLFSHGLSSPVTLAPRSARPYGPNELPPDLMAALASASSTTESASQRVDIDLTSEQADPDVNMAAIGNSADKPIELDLDAMEIDMATMSDLFGDAESGSNADGGSVEGLFTPVMPGPDMPLAVAHALGGTKIKDEDQEDSFLNALSDAGDEDIFASLQADAHGHGDAQTGTAGSSTPAPLSDSLLASFSQMGDAPAANHANLSGEGAPTYDLDSLDLSIFGDNQNADMNFDMEELLNMDGSVRTP</sequence>
<keyword evidence="3" id="KW-1185">Reference proteome</keyword>
<dbReference type="EMBL" id="JARJCW010000004">
    <property type="protein sequence ID" value="KAJ7226041.1"/>
    <property type="molecule type" value="Genomic_DNA"/>
</dbReference>
<evidence type="ECO:0000313" key="2">
    <source>
        <dbReference type="EMBL" id="KAJ7226041.1"/>
    </source>
</evidence>
<evidence type="ECO:0000256" key="1">
    <source>
        <dbReference type="SAM" id="MobiDB-lite"/>
    </source>
</evidence>
<evidence type="ECO:0000313" key="3">
    <source>
        <dbReference type="Proteomes" id="UP001219525"/>
    </source>
</evidence>
<dbReference type="AlphaFoldDB" id="A0AAD6YQ83"/>
<accession>A0AAD6YQ83</accession>
<feature type="region of interest" description="Disordered" evidence="1">
    <location>
        <begin position="139"/>
        <end position="162"/>
    </location>
</feature>